<proteinExistence type="predicted"/>
<dbReference type="InterPro" id="IPR011990">
    <property type="entry name" value="TPR-like_helical_dom_sf"/>
</dbReference>
<feature type="chain" id="PRO_5042147282" evidence="1">
    <location>
        <begin position="19"/>
        <end position="632"/>
    </location>
</feature>
<sequence>MKVLILNILLLFSIASLAVTQTDDLEKALKALKEKDFNAAKVLIEQIITKNSFDAGGYYALAVYYADNDNKPHDYYKSLDYLILAEKYYSTLTTKELANLQKLGVTLHEMQKLKQSIGQQAVQEAISSQNPAAIDKVISKFSSLPDVVEKAIEYKNVMAFEDTKRVNTYQAYQNFYIKYPSAKQVPEAKSKYEQLLYESLTSDQTWQSYQKFYKSYPNSPYAERAKKQYEKLYYEQNVASSTSANTIERYITENPSSVYAPKAKTQLQSMSSLFPIRVGDTWGFINGNGQIVIPPIYERVGNFAEGMARVRKNGKWGIINTKGKEIISPIYELIRDFSEGATTVIQRKKKVLEAFYIDSTGKQLFAKTYVTDGSYWPIHSFQEGLAVVEDPESHKVGFINKKGEFVVAPLFNSYIPRKGAVGTYPFSSFSEGYAWVKNEEGTGLIDKNGVFLIKGSYNQSLLDTLSTPPFYYKSFSSGMCLLEESNSSFYIDRNAKKAITIPVGFTALPFSDEVAWTYSKYDKKFYLIDNKGKTILDIPAFKVYPFHEDRAVIQKDAPANRVYFYDQTPDPTYSFIDKTGKLLFDFKFDIPNDPLFEYSSFKNGLACVLLNGKQTYINKEGKVIWQSPERWN</sequence>
<reference evidence="2" key="1">
    <citation type="submission" date="2023-05" db="EMBL/GenBank/DDBJ databases">
        <authorList>
            <person name="Zhang X."/>
        </authorList>
    </citation>
    <scope>NUCLEOTIDE SEQUENCE</scope>
    <source>
        <strain evidence="2">YF14B1</strain>
    </source>
</reference>
<dbReference type="Proteomes" id="UP001241110">
    <property type="component" value="Unassembled WGS sequence"/>
</dbReference>
<keyword evidence="1" id="KW-0732">Signal</keyword>
<gene>
    <name evidence="2" type="ORF">QNI16_32725</name>
</gene>
<accession>A0AAE3QTQ9</accession>
<protein>
    <submittedName>
        <fullName evidence="2">WG repeat-containing protein</fullName>
    </submittedName>
</protein>
<feature type="signal peptide" evidence="1">
    <location>
        <begin position="1"/>
        <end position="18"/>
    </location>
</feature>
<dbReference type="PANTHER" id="PTHR37841:SF1">
    <property type="entry name" value="DUF3298 DOMAIN-CONTAINING PROTEIN"/>
    <property type="match status" value="1"/>
</dbReference>
<dbReference type="RefSeq" id="WP_313987670.1">
    <property type="nucleotide sequence ID" value="NZ_JASJOS010000019.1"/>
</dbReference>
<dbReference type="EMBL" id="JASJOS010000019">
    <property type="protein sequence ID" value="MDJ1485302.1"/>
    <property type="molecule type" value="Genomic_DNA"/>
</dbReference>
<name>A0AAE3QTQ9_9BACT</name>
<dbReference type="Pfam" id="PF14903">
    <property type="entry name" value="WG_beta_rep"/>
    <property type="match status" value="3"/>
</dbReference>
<dbReference type="InterPro" id="IPR032774">
    <property type="entry name" value="WG_beta_rep"/>
</dbReference>
<evidence type="ECO:0000256" key="1">
    <source>
        <dbReference type="SAM" id="SignalP"/>
    </source>
</evidence>
<evidence type="ECO:0000313" key="3">
    <source>
        <dbReference type="Proteomes" id="UP001241110"/>
    </source>
</evidence>
<comment type="caution">
    <text evidence="2">The sequence shown here is derived from an EMBL/GenBank/DDBJ whole genome shotgun (WGS) entry which is preliminary data.</text>
</comment>
<evidence type="ECO:0000313" key="2">
    <source>
        <dbReference type="EMBL" id="MDJ1485302.1"/>
    </source>
</evidence>
<dbReference type="AlphaFoldDB" id="A0AAE3QTQ9"/>
<dbReference type="Gene3D" id="1.25.40.10">
    <property type="entry name" value="Tetratricopeptide repeat domain"/>
    <property type="match status" value="1"/>
</dbReference>
<dbReference type="PANTHER" id="PTHR37841">
    <property type="entry name" value="GLR2918 PROTEIN"/>
    <property type="match status" value="1"/>
</dbReference>
<organism evidence="2 3">
    <name type="scientific">Xanthocytophaga flava</name>
    <dbReference type="NCBI Taxonomy" id="3048013"/>
    <lineage>
        <taxon>Bacteria</taxon>
        <taxon>Pseudomonadati</taxon>
        <taxon>Bacteroidota</taxon>
        <taxon>Cytophagia</taxon>
        <taxon>Cytophagales</taxon>
        <taxon>Rhodocytophagaceae</taxon>
        <taxon>Xanthocytophaga</taxon>
    </lineage>
</organism>